<organism evidence="8 9">
    <name type="scientific">Actinobacillus porcinus</name>
    <dbReference type="NCBI Taxonomy" id="51048"/>
    <lineage>
        <taxon>Bacteria</taxon>
        <taxon>Pseudomonadati</taxon>
        <taxon>Pseudomonadota</taxon>
        <taxon>Gammaproteobacteria</taxon>
        <taxon>Pasteurellales</taxon>
        <taxon>Pasteurellaceae</taxon>
        <taxon>Actinobacillus</taxon>
    </lineage>
</organism>
<sequence length="282" mass="31507">MKLSRLAFTAAAAFTIAACGNISNVTDEGTPAGDTPEEAIKNLVWPKIEDNTHNHDGTQYGTWPNWDNVRMIERGMAKDQIRHLIGDPQHAEGLYFVREWDYTFNYRENGEHKICQYKVLFDKKMQAQSFFWYPNGCNGNAGFTLSGDFLFDFDKSNLTPKGQEVVDNVAAQLKKLGSKSVKVAGFTDRLGSEEYNLKLSQRRADTVKARLAQQGVVAQINAVGYGKAQQVKACDGIPHGQELKDCLRPNRRVEISAYGTPIRDEKEVKVGGLEGPTPLYQK</sequence>
<dbReference type="InterPro" id="IPR006664">
    <property type="entry name" value="OMP_bac"/>
</dbReference>
<dbReference type="InterPro" id="IPR036737">
    <property type="entry name" value="OmpA-like_sf"/>
</dbReference>
<dbReference type="InterPro" id="IPR006665">
    <property type="entry name" value="OmpA-like"/>
</dbReference>
<dbReference type="SUPFAM" id="SSF103088">
    <property type="entry name" value="OmpA-like"/>
    <property type="match status" value="1"/>
</dbReference>
<dbReference type="Pfam" id="PF04355">
    <property type="entry name" value="BamE"/>
    <property type="match status" value="1"/>
</dbReference>
<keyword evidence="3 5" id="KW-0472">Membrane</keyword>
<feature type="signal peptide" evidence="6">
    <location>
        <begin position="1"/>
        <end position="17"/>
    </location>
</feature>
<feature type="domain" description="OmpA-like" evidence="7">
    <location>
        <begin position="138"/>
        <end position="261"/>
    </location>
</feature>
<name>A0ABY6TJZ9_9PAST</name>
<dbReference type="InterPro" id="IPR050330">
    <property type="entry name" value="Bact_OuterMem_StrucFunc"/>
</dbReference>
<evidence type="ECO:0000313" key="8">
    <source>
        <dbReference type="EMBL" id="VTU07228.1"/>
    </source>
</evidence>
<dbReference type="EMBL" id="CABFKI010000004">
    <property type="protein sequence ID" value="VTU07228.1"/>
    <property type="molecule type" value="Genomic_DNA"/>
</dbReference>
<comment type="caution">
    <text evidence="8">The sequence shown here is derived from an EMBL/GenBank/DDBJ whole genome shotgun (WGS) entry which is preliminary data.</text>
</comment>
<dbReference type="GeneID" id="86155177"/>
<gene>
    <name evidence="8" type="primary">ompA_2</name>
    <name evidence="8" type="ORF">SAMEA1410922_00778</name>
</gene>
<protein>
    <submittedName>
        <fullName evidence="8">SmpA/OmlA domain-containing protein</fullName>
    </submittedName>
</protein>
<reference evidence="8 9" key="1">
    <citation type="submission" date="2019-05" db="EMBL/GenBank/DDBJ databases">
        <authorList>
            <consortium name="Pathogen Informatics"/>
        </authorList>
    </citation>
    <scope>NUCLEOTIDE SEQUENCE [LARGE SCALE GENOMIC DNA]</scope>
    <source>
        <strain evidence="8 9">NM319</strain>
    </source>
</reference>
<keyword evidence="4" id="KW-0998">Cell outer membrane</keyword>
<evidence type="ECO:0000256" key="6">
    <source>
        <dbReference type="SAM" id="SignalP"/>
    </source>
</evidence>
<evidence type="ECO:0000256" key="1">
    <source>
        <dbReference type="ARBA" id="ARBA00004442"/>
    </source>
</evidence>
<evidence type="ECO:0000256" key="4">
    <source>
        <dbReference type="ARBA" id="ARBA00023237"/>
    </source>
</evidence>
<dbReference type="PANTHER" id="PTHR30329:SF21">
    <property type="entry name" value="LIPOPROTEIN YIAD-RELATED"/>
    <property type="match status" value="1"/>
</dbReference>
<evidence type="ECO:0000313" key="9">
    <source>
        <dbReference type="Proteomes" id="UP000308167"/>
    </source>
</evidence>
<dbReference type="PRINTS" id="PR01021">
    <property type="entry name" value="OMPADOMAIN"/>
</dbReference>
<dbReference type="PROSITE" id="PS51123">
    <property type="entry name" value="OMPA_2"/>
    <property type="match status" value="1"/>
</dbReference>
<comment type="subcellular location">
    <subcellularLocation>
        <location evidence="1">Cell outer membrane</location>
    </subcellularLocation>
</comment>
<keyword evidence="9" id="KW-1185">Reference proteome</keyword>
<keyword evidence="2 6" id="KW-0732">Signal</keyword>
<proteinExistence type="predicted"/>
<dbReference type="Gene3D" id="3.30.1450.10">
    <property type="match status" value="1"/>
</dbReference>
<dbReference type="Pfam" id="PF00691">
    <property type="entry name" value="OmpA"/>
    <property type="match status" value="1"/>
</dbReference>
<accession>A0ABY6TJZ9</accession>
<evidence type="ECO:0000256" key="2">
    <source>
        <dbReference type="ARBA" id="ARBA00022729"/>
    </source>
</evidence>
<evidence type="ECO:0000259" key="7">
    <source>
        <dbReference type="PROSITE" id="PS51123"/>
    </source>
</evidence>
<evidence type="ECO:0000256" key="3">
    <source>
        <dbReference type="ARBA" id="ARBA00023136"/>
    </source>
</evidence>
<feature type="chain" id="PRO_5047351603" evidence="6">
    <location>
        <begin position="18"/>
        <end position="282"/>
    </location>
</feature>
<dbReference type="InterPro" id="IPR007450">
    <property type="entry name" value="BamE_dom"/>
</dbReference>
<dbReference type="Gene3D" id="3.30.1330.60">
    <property type="entry name" value="OmpA-like domain"/>
    <property type="match status" value="1"/>
</dbReference>
<dbReference type="PANTHER" id="PTHR30329">
    <property type="entry name" value="STATOR ELEMENT OF FLAGELLAR MOTOR COMPLEX"/>
    <property type="match status" value="1"/>
</dbReference>
<dbReference type="Proteomes" id="UP000308167">
    <property type="component" value="Unassembled WGS sequence"/>
</dbReference>
<dbReference type="InterPro" id="IPR037873">
    <property type="entry name" value="BamE-like"/>
</dbReference>
<dbReference type="RefSeq" id="WP_135709615.1">
    <property type="nucleotide sequence ID" value="NZ_CABFKI010000004.1"/>
</dbReference>
<dbReference type="PROSITE" id="PS51257">
    <property type="entry name" value="PROKAR_LIPOPROTEIN"/>
    <property type="match status" value="1"/>
</dbReference>
<dbReference type="CDD" id="cd07185">
    <property type="entry name" value="OmpA_C-like"/>
    <property type="match status" value="1"/>
</dbReference>
<evidence type="ECO:0000256" key="5">
    <source>
        <dbReference type="PROSITE-ProRule" id="PRU00473"/>
    </source>
</evidence>